<name>A0A1I3CBX2_9GAMM</name>
<proteinExistence type="predicted"/>
<protein>
    <submittedName>
        <fullName evidence="1">Uncharacterized protein</fullName>
    </submittedName>
</protein>
<evidence type="ECO:0000313" key="1">
    <source>
        <dbReference type="EMBL" id="SFH72032.1"/>
    </source>
</evidence>
<dbReference type="AlphaFoldDB" id="A0A1I3CBX2"/>
<organism evidence="1 2">
    <name type="scientific">Modicisalibacter xianhensis</name>
    <dbReference type="NCBI Taxonomy" id="442341"/>
    <lineage>
        <taxon>Bacteria</taxon>
        <taxon>Pseudomonadati</taxon>
        <taxon>Pseudomonadota</taxon>
        <taxon>Gammaproteobacteria</taxon>
        <taxon>Oceanospirillales</taxon>
        <taxon>Halomonadaceae</taxon>
        <taxon>Modicisalibacter</taxon>
    </lineage>
</organism>
<dbReference type="EMBL" id="FOPY01000008">
    <property type="protein sequence ID" value="SFH72032.1"/>
    <property type="molecule type" value="Genomic_DNA"/>
</dbReference>
<keyword evidence="2" id="KW-1185">Reference proteome</keyword>
<gene>
    <name evidence="1" type="ORF">SAMN04487959_108128</name>
</gene>
<evidence type="ECO:0000313" key="2">
    <source>
        <dbReference type="Proteomes" id="UP000199040"/>
    </source>
</evidence>
<dbReference type="Proteomes" id="UP000199040">
    <property type="component" value="Unassembled WGS sequence"/>
</dbReference>
<accession>A0A1I3CBX2</accession>
<sequence length="84" mass="10003">MLNISRSVQCPHCHYQNRWKGNPGGHEVLYCRHCEATLCTYDEYIRQMVRHEVARIMVQYTDPDSDSQLELLKRVLCDEAEKYK</sequence>
<reference evidence="1 2" key="1">
    <citation type="submission" date="2016-10" db="EMBL/GenBank/DDBJ databases">
        <authorList>
            <person name="de Groot N.N."/>
        </authorList>
    </citation>
    <scope>NUCLEOTIDE SEQUENCE [LARGE SCALE GENOMIC DNA]</scope>
    <source>
        <strain evidence="1 2">CGMCC 1.6848</strain>
    </source>
</reference>